<dbReference type="Proteomes" id="UP000238775">
    <property type="component" value="Unassembled WGS sequence"/>
</dbReference>
<dbReference type="RefSeq" id="WP_197314935.1">
    <property type="nucleotide sequence ID" value="NZ_PGWZ01000613.1"/>
</dbReference>
<evidence type="ECO:0000313" key="2">
    <source>
        <dbReference type="Proteomes" id="UP000238775"/>
    </source>
</evidence>
<name>A0A7Z1SAC2_STAAU</name>
<comment type="caution">
    <text evidence="1">The sequence shown here is derived from an EMBL/GenBank/DDBJ whole genome shotgun (WGS) entry which is preliminary data.</text>
</comment>
<dbReference type="AlphaFoldDB" id="A0A7Z1SAC2"/>
<protein>
    <submittedName>
        <fullName evidence="1">Uncharacterized protein</fullName>
    </submittedName>
</protein>
<proteinExistence type="predicted"/>
<reference evidence="1 2" key="1">
    <citation type="submission" date="2017-11" db="EMBL/GenBank/DDBJ databases">
        <authorList>
            <person name="Founou R.C."/>
            <person name="Founou L."/>
            <person name="Allam M."/>
            <person name="Ismail A."/>
            <person name="Essack S.Y."/>
        </authorList>
    </citation>
    <scope>NUCLEOTIDE SEQUENCE [LARGE SCALE GENOMIC DNA]</scope>
    <source>
        <strain evidence="1 2">G703N2B1</strain>
    </source>
</reference>
<sequence>MMIDSEIAHDHRSLDLNTEELRDPELAYFKEDLERRDALLRIMVQYNRSLSEIMGYEGEQYKDVQFCIKELVGNINKIRVLREVEEMDLKYHKGELKF</sequence>
<evidence type="ECO:0000313" key="1">
    <source>
        <dbReference type="EMBL" id="PPJ69363.1"/>
    </source>
</evidence>
<organism evidence="1 2">
    <name type="scientific">Staphylococcus aureus</name>
    <dbReference type="NCBI Taxonomy" id="1280"/>
    <lineage>
        <taxon>Bacteria</taxon>
        <taxon>Bacillati</taxon>
        <taxon>Bacillota</taxon>
        <taxon>Bacilli</taxon>
        <taxon>Bacillales</taxon>
        <taxon>Staphylococcaceae</taxon>
        <taxon>Staphylococcus</taxon>
    </lineage>
</organism>
<dbReference type="EMBL" id="PGWZ01000613">
    <property type="protein sequence ID" value="PPJ69363.1"/>
    <property type="molecule type" value="Genomic_DNA"/>
</dbReference>
<gene>
    <name evidence="1" type="ORF">CV021_15700</name>
</gene>
<accession>A0A7Z1SAC2</accession>